<keyword evidence="1" id="KW-1133">Transmembrane helix</keyword>
<dbReference type="KEGG" id="thao:NI17_011330"/>
<organism evidence="3 4">
    <name type="scientific">Thermobifida halotolerans</name>
    <dbReference type="NCBI Taxonomy" id="483545"/>
    <lineage>
        <taxon>Bacteria</taxon>
        <taxon>Bacillati</taxon>
        <taxon>Actinomycetota</taxon>
        <taxon>Actinomycetes</taxon>
        <taxon>Streptosporangiales</taxon>
        <taxon>Nocardiopsidaceae</taxon>
        <taxon>Thermobifida</taxon>
    </lineage>
</organism>
<dbReference type="AlphaFoldDB" id="A0AA97M1X5"/>
<accession>A0AA97M1X5</accession>
<reference evidence="3" key="1">
    <citation type="submission" date="2020-10" db="EMBL/GenBank/DDBJ databases">
        <title>De novo genome project of the cellulose decomposer Thermobifida halotolerans type strain.</title>
        <authorList>
            <person name="Nagy I."/>
            <person name="Horvath B."/>
            <person name="Kukolya J."/>
            <person name="Nagy I."/>
            <person name="Orsini M."/>
        </authorList>
    </citation>
    <scope>NUCLEOTIDE SEQUENCE</scope>
    <source>
        <strain evidence="3">DSM 44931</strain>
    </source>
</reference>
<dbReference type="RefSeq" id="WP_147416839.1">
    <property type="nucleotide sequence ID" value="NZ_CP063196.1"/>
</dbReference>
<protein>
    <submittedName>
        <fullName evidence="3">Uncharacterized protein</fullName>
    </submittedName>
</protein>
<evidence type="ECO:0000313" key="3">
    <source>
        <dbReference type="EMBL" id="UOE22250.1"/>
    </source>
</evidence>
<dbReference type="EMBL" id="CP063196">
    <property type="protein sequence ID" value="UOE22250.1"/>
    <property type="molecule type" value="Genomic_DNA"/>
</dbReference>
<keyword evidence="4" id="KW-1185">Reference proteome</keyword>
<dbReference type="Proteomes" id="UP000265719">
    <property type="component" value="Chromosome"/>
</dbReference>
<feature type="chain" id="PRO_5041669066" evidence="2">
    <location>
        <begin position="23"/>
        <end position="61"/>
    </location>
</feature>
<keyword evidence="1" id="KW-0472">Membrane</keyword>
<evidence type="ECO:0000313" key="4">
    <source>
        <dbReference type="Proteomes" id="UP000265719"/>
    </source>
</evidence>
<sequence>MKATLHPVFGLLAAALSASILAVDLPHYATAASAALVLLLAVWLALAVHGTRRRRSRPNSR</sequence>
<feature type="signal peptide" evidence="2">
    <location>
        <begin position="1"/>
        <end position="22"/>
    </location>
</feature>
<gene>
    <name evidence="3" type="ORF">NI17_011330</name>
</gene>
<keyword evidence="2" id="KW-0732">Signal</keyword>
<feature type="transmembrane region" description="Helical" evidence="1">
    <location>
        <begin position="32"/>
        <end position="51"/>
    </location>
</feature>
<keyword evidence="1" id="KW-0812">Transmembrane</keyword>
<name>A0AA97M1X5_9ACTN</name>
<evidence type="ECO:0000256" key="2">
    <source>
        <dbReference type="SAM" id="SignalP"/>
    </source>
</evidence>
<proteinExistence type="predicted"/>
<evidence type="ECO:0000256" key="1">
    <source>
        <dbReference type="SAM" id="Phobius"/>
    </source>
</evidence>